<dbReference type="Proteomes" id="UP000076858">
    <property type="component" value="Unassembled WGS sequence"/>
</dbReference>
<evidence type="ECO:0000313" key="2">
    <source>
        <dbReference type="Proteomes" id="UP000076858"/>
    </source>
</evidence>
<reference evidence="1 2" key="1">
    <citation type="submission" date="2016-03" db="EMBL/GenBank/DDBJ databases">
        <title>EvidentialGene: Evidence-directed Construction of Genes on Genomes.</title>
        <authorList>
            <person name="Gilbert D.G."/>
            <person name="Choi J.-H."/>
            <person name="Mockaitis K."/>
            <person name="Colbourne J."/>
            <person name="Pfrender M."/>
        </authorList>
    </citation>
    <scope>NUCLEOTIDE SEQUENCE [LARGE SCALE GENOMIC DNA]</scope>
    <source>
        <strain evidence="1 2">Xinb3</strain>
        <tissue evidence="1">Complete organism</tissue>
    </source>
</reference>
<evidence type="ECO:0000313" key="1">
    <source>
        <dbReference type="EMBL" id="KZS17797.1"/>
    </source>
</evidence>
<keyword evidence="2" id="KW-1185">Reference proteome</keyword>
<accession>A0A162N9K2</accession>
<protein>
    <submittedName>
        <fullName evidence="1">Uncharacterized protein</fullName>
    </submittedName>
</protein>
<dbReference type="EMBL" id="LRGB01000568">
    <property type="protein sequence ID" value="KZS17797.1"/>
    <property type="molecule type" value="Genomic_DNA"/>
</dbReference>
<comment type="caution">
    <text evidence="1">The sequence shown here is derived from an EMBL/GenBank/DDBJ whole genome shotgun (WGS) entry which is preliminary data.</text>
</comment>
<dbReference type="AlphaFoldDB" id="A0A162N9K2"/>
<sequence>MVAYHYTRPSIGKLSNTIEDYIRHTHKKKRNSDDIFQMSFISLDFGSRFYGGVMGSSQTYQLVVCLFTSLVFTPCPEKFTEAVENGLKR</sequence>
<organism evidence="1 2">
    <name type="scientific">Daphnia magna</name>
    <dbReference type="NCBI Taxonomy" id="35525"/>
    <lineage>
        <taxon>Eukaryota</taxon>
        <taxon>Metazoa</taxon>
        <taxon>Ecdysozoa</taxon>
        <taxon>Arthropoda</taxon>
        <taxon>Crustacea</taxon>
        <taxon>Branchiopoda</taxon>
        <taxon>Diplostraca</taxon>
        <taxon>Cladocera</taxon>
        <taxon>Anomopoda</taxon>
        <taxon>Daphniidae</taxon>
        <taxon>Daphnia</taxon>
    </lineage>
</organism>
<proteinExistence type="predicted"/>
<name>A0A162N9K2_9CRUS</name>
<gene>
    <name evidence="1" type="ORF">APZ42_015779</name>
</gene>